<accession>A0ABN9UHK3</accession>
<comment type="caution">
    <text evidence="1">The sequence shown here is derived from an EMBL/GenBank/DDBJ whole genome shotgun (WGS) entry which is preliminary data.</text>
</comment>
<reference evidence="1" key="1">
    <citation type="submission" date="2023-10" db="EMBL/GenBank/DDBJ databases">
        <authorList>
            <person name="Chen Y."/>
            <person name="Shah S."/>
            <person name="Dougan E. K."/>
            <person name="Thang M."/>
            <person name="Chan C."/>
        </authorList>
    </citation>
    <scope>NUCLEOTIDE SEQUENCE [LARGE SCALE GENOMIC DNA]</scope>
</reference>
<organism evidence="1 2">
    <name type="scientific">Prorocentrum cordatum</name>
    <dbReference type="NCBI Taxonomy" id="2364126"/>
    <lineage>
        <taxon>Eukaryota</taxon>
        <taxon>Sar</taxon>
        <taxon>Alveolata</taxon>
        <taxon>Dinophyceae</taxon>
        <taxon>Prorocentrales</taxon>
        <taxon>Prorocentraceae</taxon>
        <taxon>Prorocentrum</taxon>
    </lineage>
</organism>
<dbReference type="EMBL" id="CAUYUJ010015869">
    <property type="protein sequence ID" value="CAK0859129.1"/>
    <property type="molecule type" value="Genomic_DNA"/>
</dbReference>
<name>A0ABN9UHK3_9DINO</name>
<dbReference type="Proteomes" id="UP001189429">
    <property type="component" value="Unassembled WGS sequence"/>
</dbReference>
<evidence type="ECO:0000313" key="1">
    <source>
        <dbReference type="EMBL" id="CAK0859129.1"/>
    </source>
</evidence>
<proteinExistence type="predicted"/>
<sequence>MARWCELLGNVVNIKDMVALRESRPNGLDDVLGQLVGSGHTYLVSQEQEGLCKPGKRRRFYLVLVVRRLREALSSRQRASVLRLSFSSVDTVSFNITSTVGCSTKEHHARLASITLSAPAPVASGYLPM</sequence>
<gene>
    <name evidence="1" type="ORF">PCOR1329_LOCUS48577</name>
</gene>
<keyword evidence="2" id="KW-1185">Reference proteome</keyword>
<evidence type="ECO:0000313" key="2">
    <source>
        <dbReference type="Proteomes" id="UP001189429"/>
    </source>
</evidence>
<protein>
    <submittedName>
        <fullName evidence="1">Uncharacterized protein</fullName>
    </submittedName>
</protein>